<dbReference type="EMBL" id="JAQMFO010000068">
    <property type="protein sequence ID" value="MDB6374959.1"/>
    <property type="molecule type" value="Genomic_DNA"/>
</dbReference>
<sequence length="56" mass="6265">MKNQSIFTGLTICLTSRMRTVGISMLILTQHHFSAHFFVCPVCGVDSLHNQESTLL</sequence>
<proteinExistence type="predicted"/>
<evidence type="ECO:0000313" key="2">
    <source>
        <dbReference type="Proteomes" id="UP001212996"/>
    </source>
</evidence>
<organism evidence="1 2">
    <name type="scientific">Photorhabdus bodei</name>
    <dbReference type="NCBI Taxonomy" id="2029681"/>
    <lineage>
        <taxon>Bacteria</taxon>
        <taxon>Pseudomonadati</taxon>
        <taxon>Pseudomonadota</taxon>
        <taxon>Gammaproteobacteria</taxon>
        <taxon>Enterobacterales</taxon>
        <taxon>Morganellaceae</taxon>
        <taxon>Photorhabdus</taxon>
    </lineage>
</organism>
<dbReference type="AlphaFoldDB" id="A0AAW6BSI3"/>
<name>A0AAW6BSI3_9GAMM</name>
<dbReference type="Proteomes" id="UP001212996">
    <property type="component" value="Unassembled WGS sequence"/>
</dbReference>
<protein>
    <recommendedName>
        <fullName evidence="3">InsA N-terminal domain-containing protein</fullName>
    </recommendedName>
</protein>
<reference evidence="1" key="1">
    <citation type="submission" date="2023-01" db="EMBL/GenBank/DDBJ databases">
        <title>Genome sequencing of Photorhabdus bodei 09-20.</title>
        <authorList>
            <person name="Kalindamar S."/>
            <person name="Kumru S."/>
        </authorList>
    </citation>
    <scope>NUCLEOTIDE SEQUENCE</scope>
    <source>
        <strain evidence="1">09-20</strain>
    </source>
</reference>
<accession>A0AAW6BSI3</accession>
<dbReference type="RefSeq" id="WP_160170016.1">
    <property type="nucleotide sequence ID" value="NZ_JAQMFO010000068.1"/>
</dbReference>
<gene>
    <name evidence="1" type="ORF">PH362_24480</name>
</gene>
<comment type="caution">
    <text evidence="1">The sequence shown here is derived from an EMBL/GenBank/DDBJ whole genome shotgun (WGS) entry which is preliminary data.</text>
</comment>
<evidence type="ECO:0008006" key="3">
    <source>
        <dbReference type="Google" id="ProtNLM"/>
    </source>
</evidence>
<evidence type="ECO:0000313" key="1">
    <source>
        <dbReference type="EMBL" id="MDB6374959.1"/>
    </source>
</evidence>